<dbReference type="GO" id="GO:0044609">
    <property type="term" value="C:DBIRD complex"/>
    <property type="evidence" value="ECO:0007669"/>
    <property type="project" value="TreeGrafter"/>
</dbReference>
<keyword evidence="7" id="KW-0238">DNA-binding</keyword>
<feature type="region of interest" description="Disordered" evidence="12">
    <location>
        <begin position="1"/>
        <end position="22"/>
    </location>
</feature>
<dbReference type="EMBL" id="JW864238">
    <property type="protein sequence ID" value="AFO96755.1"/>
    <property type="molecule type" value="mRNA"/>
</dbReference>
<feature type="region of interest" description="Disordered" evidence="12">
    <location>
        <begin position="38"/>
        <end position="119"/>
    </location>
</feature>
<feature type="compositionally biased region" description="Low complexity" evidence="12">
    <location>
        <begin position="260"/>
        <end position="274"/>
    </location>
</feature>
<protein>
    <recommendedName>
        <fullName evidence="10">DBIRD complex subunit ZNF326</fullName>
    </recommendedName>
    <alternativeName>
        <fullName evidence="11">Zinc finger protein 326</fullName>
    </alternativeName>
</protein>
<dbReference type="GO" id="GO:0008380">
    <property type="term" value="P:RNA splicing"/>
    <property type="evidence" value="ECO:0007669"/>
    <property type="project" value="UniProtKB-KW"/>
</dbReference>
<feature type="region of interest" description="Disordered" evidence="12">
    <location>
        <begin position="515"/>
        <end position="568"/>
    </location>
</feature>
<dbReference type="GO" id="GO:0008270">
    <property type="term" value="F:zinc ion binding"/>
    <property type="evidence" value="ECO:0007669"/>
    <property type="project" value="UniProtKB-KW"/>
</dbReference>
<reference evidence="14 16" key="3">
    <citation type="journal article" date="2014" name="Nature">
        <title>Elephant shark genome provides unique insights into gnathostome evolution.</title>
        <authorList>
            <consortium name="International Elephant Shark Genome Sequencing Consortium"/>
            <person name="Venkatesh B."/>
            <person name="Lee A.P."/>
            <person name="Ravi V."/>
            <person name="Maurya A.K."/>
            <person name="Lian M.M."/>
            <person name="Swann J.B."/>
            <person name="Ohta Y."/>
            <person name="Flajnik M.F."/>
            <person name="Sutoh Y."/>
            <person name="Kasahara M."/>
            <person name="Hoon S."/>
            <person name="Gangu V."/>
            <person name="Roy S.W."/>
            <person name="Irimia M."/>
            <person name="Korzh V."/>
            <person name="Kondrychyn I."/>
            <person name="Lim Z.W."/>
            <person name="Tay B.H."/>
            <person name="Tohari S."/>
            <person name="Kong K.W."/>
            <person name="Ho S."/>
            <person name="Lorente-Galdos B."/>
            <person name="Quilez J."/>
            <person name="Marques-Bonet T."/>
            <person name="Raney B.J."/>
            <person name="Ingham P.W."/>
            <person name="Tay A."/>
            <person name="Hillier L.W."/>
            <person name="Minx P."/>
            <person name="Boehm T."/>
            <person name="Wilson R.K."/>
            <person name="Brenner S."/>
            <person name="Warren W.C."/>
        </authorList>
    </citation>
    <scope>NUCLEOTIDE SEQUENCE</scope>
    <source>
        <tissue evidence="14">Spleen</tissue>
    </source>
</reference>
<organism evidence="14">
    <name type="scientific">Callorhinchus milii</name>
    <name type="common">Ghost shark</name>
    <dbReference type="NCBI Taxonomy" id="7868"/>
    <lineage>
        <taxon>Eukaryota</taxon>
        <taxon>Metazoa</taxon>
        <taxon>Chordata</taxon>
        <taxon>Craniata</taxon>
        <taxon>Vertebrata</taxon>
        <taxon>Chondrichthyes</taxon>
        <taxon>Holocephali</taxon>
        <taxon>Chimaeriformes</taxon>
        <taxon>Callorhinchidae</taxon>
        <taxon>Callorhinchus</taxon>
    </lineage>
</organism>
<evidence type="ECO:0000256" key="11">
    <source>
        <dbReference type="ARBA" id="ARBA00043254"/>
    </source>
</evidence>
<evidence type="ECO:0000256" key="4">
    <source>
        <dbReference type="ARBA" id="ARBA00022737"/>
    </source>
</evidence>
<dbReference type="GO" id="GO:0003677">
    <property type="term" value="F:DNA binding"/>
    <property type="evidence" value="ECO:0007669"/>
    <property type="project" value="UniProtKB-KW"/>
</dbReference>
<feature type="region of interest" description="Disordered" evidence="12">
    <location>
        <begin position="403"/>
        <end position="432"/>
    </location>
</feature>
<dbReference type="GO" id="GO:0032784">
    <property type="term" value="P:regulation of DNA-templated transcription elongation"/>
    <property type="evidence" value="ECO:0007669"/>
    <property type="project" value="TreeGrafter"/>
</dbReference>
<evidence type="ECO:0000313" key="16">
    <source>
        <dbReference type="Proteomes" id="UP000314986"/>
    </source>
</evidence>
<keyword evidence="3" id="KW-0479">Metal-binding</keyword>
<feature type="compositionally biased region" description="Basic and acidic residues" evidence="12">
    <location>
        <begin position="281"/>
        <end position="294"/>
    </location>
</feature>
<keyword evidence="16" id="KW-1185">Reference proteome</keyword>
<feature type="domain" description="C2H2 AKAP95-type" evidence="13">
    <location>
        <begin position="446"/>
        <end position="469"/>
    </location>
</feature>
<dbReference type="InterPro" id="IPR007071">
    <property type="entry name" value="AKAP95"/>
</dbReference>
<dbReference type="OMA" id="DDYTHSC"/>
<evidence type="ECO:0000259" key="13">
    <source>
        <dbReference type="PROSITE" id="PS51799"/>
    </source>
</evidence>
<feature type="region of interest" description="Disordered" evidence="12">
    <location>
        <begin position="260"/>
        <end position="338"/>
    </location>
</feature>
<dbReference type="PANTHER" id="PTHR12190:SF1">
    <property type="entry name" value="DBIRD COMPLEX SUBUNIT ZNF326"/>
    <property type="match status" value="1"/>
</dbReference>
<evidence type="ECO:0000313" key="14">
    <source>
        <dbReference type="EMBL" id="AFO96755.1"/>
    </source>
</evidence>
<dbReference type="KEGG" id="cmk:103174675"/>
<feature type="compositionally biased region" description="Acidic residues" evidence="12">
    <location>
        <begin position="534"/>
        <end position="568"/>
    </location>
</feature>
<dbReference type="InterPro" id="IPR034736">
    <property type="entry name" value="ZF_C2H2_AKAP95"/>
</dbReference>
<feature type="compositionally biased region" description="Basic and acidic residues" evidence="12">
    <location>
        <begin position="301"/>
        <end position="326"/>
    </location>
</feature>
<evidence type="ECO:0000256" key="3">
    <source>
        <dbReference type="ARBA" id="ARBA00022723"/>
    </source>
</evidence>
<feature type="domain" description="C2H2 AKAP95-type" evidence="13">
    <location>
        <begin position="350"/>
        <end position="372"/>
    </location>
</feature>
<evidence type="ECO:0000256" key="12">
    <source>
        <dbReference type="SAM" id="MobiDB-lite"/>
    </source>
</evidence>
<dbReference type="GO" id="GO:0005634">
    <property type="term" value="C:nucleus"/>
    <property type="evidence" value="ECO:0007669"/>
    <property type="project" value="UniProtKB-SubCell"/>
</dbReference>
<dbReference type="PANTHER" id="PTHR12190">
    <property type="entry name" value="A-KINASE ANCHOR PROTEIN AKAP 8"/>
    <property type="match status" value="1"/>
</dbReference>
<feature type="compositionally biased region" description="Basic and acidic residues" evidence="12">
    <location>
        <begin position="416"/>
        <end position="426"/>
    </location>
</feature>
<dbReference type="STRING" id="7868.ENSCMIP00000016482"/>
<proteinExistence type="evidence at transcript level"/>
<dbReference type="PROSITE" id="PS51799">
    <property type="entry name" value="ZF_C2H2_AKAP95"/>
    <property type="match status" value="2"/>
</dbReference>
<keyword evidence="6" id="KW-0862">Zinc</keyword>
<keyword evidence="4" id="KW-0677">Repeat</keyword>
<comment type="subcellular location">
    <subcellularLocation>
        <location evidence="1">Nucleus</location>
    </subcellularLocation>
</comment>
<dbReference type="AlphaFoldDB" id="V9KFV9"/>
<keyword evidence="5" id="KW-0863">Zinc-finger</keyword>
<evidence type="ECO:0000256" key="2">
    <source>
        <dbReference type="ARBA" id="ARBA00022664"/>
    </source>
</evidence>
<dbReference type="OrthoDB" id="9904304at2759"/>
<dbReference type="Proteomes" id="UP000314986">
    <property type="component" value="Unassembled WGS sequence"/>
</dbReference>
<keyword evidence="8" id="KW-0508">mRNA splicing</keyword>
<accession>V9KFV9</accession>
<dbReference type="GO" id="GO:0006397">
    <property type="term" value="P:mRNA processing"/>
    <property type="evidence" value="ECO:0007669"/>
    <property type="project" value="UniProtKB-KW"/>
</dbReference>
<keyword evidence="9" id="KW-0539">Nucleus</keyword>
<sequence length="568" mass="64607">MDGLRGGSEWLGNNNWNSRDNWKSGICDDYDHGNYGNSRSFLDPYSSRSERYGPYESHDSRSSLDGRDLYRSGYDLHEPGRGRYGDSYADRSESSYRNFGDQYLDPYEGRSQSRLYDNGRSNWDDTYTHSSSMPRGWADSDTGRGNYSSYSSFSSLLSKPSSVGSRGRGMLAYGGNEYGGGTHSILGGQGGGRGRGRELPDYGVFSRHGGGMSFNRGGSAKNAGRGMKRKVLQPNKAAVNKKQKVTVAEKAAKVIATKVTTQSSTAVTAASKTQNATNVQVKEEKDEDFTKDAYEPDAYECFDKNEGKKKNEDEDEEERKKLEARREKQRRRREKNTEKYGEDYRNAFTCSLCKFRTTEQQEIEAHLETPYHKETLEYIGKNIQFDKGAADFLHASMVNKNKKIAARKQQQQQQQEQKEQVQKPSKDVLTGVTSDDQMKRVEAVQCAVCNTYIPFLFHSVQQHLKSNEHINSKKNYHDQVRRESLLTASSMLNNPTVKAKFDLFLKGENPFETINQEQEQEQELEQEQSQQQEEPLEEEDEIEKEQEQEQEVEEKDGVADESNDPSSQ</sequence>
<gene>
    <name evidence="15" type="primary">znf326</name>
</gene>
<evidence type="ECO:0000256" key="10">
    <source>
        <dbReference type="ARBA" id="ARBA00040207"/>
    </source>
</evidence>
<keyword evidence="2" id="KW-0507">mRNA processing</keyword>
<evidence type="ECO:0000256" key="9">
    <source>
        <dbReference type="ARBA" id="ARBA00023242"/>
    </source>
</evidence>
<dbReference type="GeneID" id="103174675"/>
<evidence type="ECO:0000256" key="6">
    <source>
        <dbReference type="ARBA" id="ARBA00022833"/>
    </source>
</evidence>
<name>V9KFV9_CALMI</name>
<feature type="compositionally biased region" description="Polar residues" evidence="12">
    <location>
        <begin position="110"/>
        <end position="119"/>
    </location>
</feature>
<evidence type="ECO:0000256" key="5">
    <source>
        <dbReference type="ARBA" id="ARBA00022771"/>
    </source>
</evidence>
<evidence type="ECO:0000256" key="7">
    <source>
        <dbReference type="ARBA" id="ARBA00023125"/>
    </source>
</evidence>
<evidence type="ECO:0000313" key="15">
    <source>
        <dbReference type="Ensembl" id="ENSCMIP00000016482.1"/>
    </source>
</evidence>
<evidence type="ECO:0000256" key="1">
    <source>
        <dbReference type="ARBA" id="ARBA00004123"/>
    </source>
</evidence>
<reference evidence="16" key="1">
    <citation type="journal article" date="2006" name="Science">
        <title>Ancient noncoding elements conserved in the human genome.</title>
        <authorList>
            <person name="Venkatesh B."/>
            <person name="Kirkness E.F."/>
            <person name="Loh Y.H."/>
            <person name="Halpern A.L."/>
            <person name="Lee A.P."/>
            <person name="Johnson J."/>
            <person name="Dandona N."/>
            <person name="Viswanathan L.D."/>
            <person name="Tay A."/>
            <person name="Venter J.C."/>
            <person name="Strausberg R.L."/>
            <person name="Brenner S."/>
        </authorList>
    </citation>
    <scope>NUCLEOTIDE SEQUENCE [LARGE SCALE GENOMIC DNA]</scope>
</reference>
<dbReference type="Pfam" id="PF04988">
    <property type="entry name" value="AKAP95"/>
    <property type="match status" value="1"/>
</dbReference>
<reference evidence="15" key="4">
    <citation type="submission" date="2025-05" db="UniProtKB">
        <authorList>
            <consortium name="Ensembl"/>
        </authorList>
    </citation>
    <scope>IDENTIFICATION</scope>
</reference>
<dbReference type="Ensembl" id="ENSCMIT00000016813.1">
    <property type="protein sequence ID" value="ENSCMIP00000016482.1"/>
    <property type="gene ID" value="ENSCMIG00000007942.1"/>
</dbReference>
<dbReference type="CTD" id="284695"/>
<reference evidence="16" key="2">
    <citation type="journal article" date="2007" name="PLoS Biol.">
        <title>Survey sequencing and comparative analysis of the elephant shark (Callorhinchus milii) genome.</title>
        <authorList>
            <person name="Venkatesh B."/>
            <person name="Kirkness E.F."/>
            <person name="Loh Y.H."/>
            <person name="Halpern A.L."/>
            <person name="Lee A.P."/>
            <person name="Johnson J."/>
            <person name="Dandona N."/>
            <person name="Viswanathan L.D."/>
            <person name="Tay A."/>
            <person name="Venter J.C."/>
            <person name="Strausberg R.L."/>
            <person name="Brenner S."/>
        </authorList>
    </citation>
    <scope>NUCLEOTIDE SEQUENCE [LARGE SCALE GENOMIC DNA]</scope>
</reference>
<dbReference type="RefSeq" id="XP_007885364.1">
    <property type="nucleotide sequence ID" value="XM_007887173.2"/>
</dbReference>
<dbReference type="GeneTree" id="ENSGT00530000063777"/>
<feature type="compositionally biased region" description="Basic and acidic residues" evidence="12">
    <location>
        <begin position="48"/>
        <end position="94"/>
    </location>
</feature>
<feature type="region of interest" description="Disordered" evidence="12">
    <location>
        <begin position="207"/>
        <end position="226"/>
    </location>
</feature>
<evidence type="ECO:0000256" key="8">
    <source>
        <dbReference type="ARBA" id="ARBA00023187"/>
    </source>
</evidence>